<dbReference type="Proteomes" id="UP000594468">
    <property type="component" value="Chromosome"/>
</dbReference>
<keyword evidence="4" id="KW-1185">Reference proteome</keyword>
<evidence type="ECO:0000313" key="3">
    <source>
        <dbReference type="EMBL" id="QPC80882.1"/>
    </source>
</evidence>
<protein>
    <submittedName>
        <fullName evidence="3">DUF4397 domain-containing protein</fullName>
    </submittedName>
</protein>
<dbReference type="EMBL" id="CP062983">
    <property type="protein sequence ID" value="QPC80882.1"/>
    <property type="molecule type" value="Genomic_DNA"/>
</dbReference>
<dbReference type="RefSeq" id="WP_195168957.1">
    <property type="nucleotide sequence ID" value="NZ_CP062983.1"/>
</dbReference>
<evidence type="ECO:0000256" key="1">
    <source>
        <dbReference type="SAM" id="SignalP"/>
    </source>
</evidence>
<feature type="signal peptide" evidence="1">
    <location>
        <begin position="1"/>
        <end position="19"/>
    </location>
</feature>
<proteinExistence type="predicted"/>
<keyword evidence="1" id="KW-0732">Signal</keyword>
<feature type="domain" description="DUF4397" evidence="2">
    <location>
        <begin position="481"/>
        <end position="586"/>
    </location>
</feature>
<reference evidence="3 4" key="1">
    <citation type="submission" date="2020-02" db="EMBL/GenBank/DDBJ databases">
        <authorList>
            <person name="Zheng R.K."/>
            <person name="Sun C.M."/>
        </authorList>
    </citation>
    <scope>NUCLEOTIDE SEQUENCE [LARGE SCALE GENOMIC DNA]</scope>
    <source>
        <strain evidence="4">rifampicinis</strain>
    </source>
</reference>
<dbReference type="KEGG" id="pmet:G4Y79_14315"/>
<organism evidence="3 4">
    <name type="scientific">Phototrophicus methaneseepsis</name>
    <dbReference type="NCBI Taxonomy" id="2710758"/>
    <lineage>
        <taxon>Bacteria</taxon>
        <taxon>Bacillati</taxon>
        <taxon>Chloroflexota</taxon>
        <taxon>Candidatus Thermofontia</taxon>
        <taxon>Phototrophicales</taxon>
        <taxon>Phototrophicaceae</taxon>
        <taxon>Phototrophicus</taxon>
    </lineage>
</organism>
<dbReference type="AlphaFoldDB" id="A0A7S8E5R0"/>
<feature type="domain" description="DUF4397" evidence="2">
    <location>
        <begin position="81"/>
        <end position="183"/>
    </location>
</feature>
<sequence>MPRLTIRIMLIVLITAILAACAPEEALPTLVPTSTPAPATATATLIPATSTPIGPSIRSLPTQSAAIAQPTTEAEEPTGSLQFVHAIPELGDVSLRTAQQELTIGLAYSRFTQPTTLPAGEYTIEAVLNDEASTPVAAQAVSVLADQSTIMVLTGTREAPRFALMEEDTDPIAGDATRLSVFNGLNTEFPVVVQTNNEAVTPALPFTAFSPAFTLPAGSTTIGITEGANTAFNFQEQFQPRELNTIFLLPNPDTPEVPMIMTITKLLQGVGSVKAISLTDPAYYDIYLDGELIGKELGAAIAAETVMRESGEYTAAVYPADSDVTTTQPTITANVTIGPDQHIKLVLTGDDETLRLNPIVEDLSPTRPDYSRIVFMHGVPAYSRVEVNDPETTYSLFYGQATEPITLPASSYNFYWSEYGNLTEGSDLETANDFELEEGHTYLYIFSQMALPLVYITEVGTQEAPAGEEPGQPTEEPVVAAKLRIVNAAQNTNMTFQIDGEPIIDEINYANASNPISLEPGEHMLTAHNAETGQAMVRNTFTFEEGGLYSAYSYRGGSGDLYLVVIRDEARDTSVGAPIIRLVNLSDTEFIMGLSAQTITSLETPNTTMIAQGTAEDRRSVPYGLTKIDPETTPGNASIWYVVPQLHNQSHLHVTKPDQGQIVVSLNNIQLENNRLYEVVAINNSITSQTTMLLVPYQR</sequence>
<gene>
    <name evidence="3" type="ORF">G4Y79_14315</name>
</gene>
<dbReference type="Pfam" id="PF14344">
    <property type="entry name" value="DUF4397"/>
    <property type="match status" value="3"/>
</dbReference>
<evidence type="ECO:0000313" key="4">
    <source>
        <dbReference type="Proteomes" id="UP000594468"/>
    </source>
</evidence>
<evidence type="ECO:0000259" key="2">
    <source>
        <dbReference type="Pfam" id="PF14344"/>
    </source>
</evidence>
<name>A0A7S8E5R0_9CHLR</name>
<accession>A0A7S8E5R0</accession>
<feature type="chain" id="PRO_5032305430" evidence="1">
    <location>
        <begin position="20"/>
        <end position="699"/>
    </location>
</feature>
<dbReference type="PROSITE" id="PS51257">
    <property type="entry name" value="PROKAR_LIPOPROTEIN"/>
    <property type="match status" value="1"/>
</dbReference>
<dbReference type="InterPro" id="IPR025510">
    <property type="entry name" value="DUF4397"/>
</dbReference>
<feature type="domain" description="DUF4397" evidence="2">
    <location>
        <begin position="283"/>
        <end position="387"/>
    </location>
</feature>